<name>A0A1H2T5W0_9BACI</name>
<reference evidence="2 3" key="1">
    <citation type="submission" date="2016-10" db="EMBL/GenBank/DDBJ databases">
        <authorList>
            <person name="de Groot N.N."/>
        </authorList>
    </citation>
    <scope>NUCLEOTIDE SEQUENCE [LARGE SCALE GENOMIC DNA]</scope>
    <source>
        <strain evidence="2 3">DSM 23126</strain>
    </source>
</reference>
<dbReference type="InterPro" id="IPR012349">
    <property type="entry name" value="Split_barrel_FMN-bd"/>
</dbReference>
<dbReference type="EMBL" id="FNNC01000002">
    <property type="protein sequence ID" value="SDW38634.1"/>
    <property type="molecule type" value="Genomic_DNA"/>
</dbReference>
<dbReference type="Pfam" id="PF01243">
    <property type="entry name" value="PNPOx_N"/>
    <property type="match status" value="1"/>
</dbReference>
<proteinExistence type="predicted"/>
<dbReference type="OrthoDB" id="5431160at2"/>
<dbReference type="InterPro" id="IPR011576">
    <property type="entry name" value="Pyridox_Oxase_N"/>
</dbReference>
<dbReference type="AlphaFoldDB" id="A0A1H2T5W0"/>
<evidence type="ECO:0000313" key="2">
    <source>
        <dbReference type="EMBL" id="SDW38634.1"/>
    </source>
</evidence>
<dbReference type="InterPro" id="IPR052917">
    <property type="entry name" value="Stress-Dev_Protein"/>
</dbReference>
<dbReference type="PANTHER" id="PTHR34818">
    <property type="entry name" value="PROTEIN BLI-3"/>
    <property type="match status" value="1"/>
</dbReference>
<organism evidence="2 3">
    <name type="scientific">Marinococcus luteus</name>
    <dbReference type="NCBI Taxonomy" id="1122204"/>
    <lineage>
        <taxon>Bacteria</taxon>
        <taxon>Bacillati</taxon>
        <taxon>Bacillota</taxon>
        <taxon>Bacilli</taxon>
        <taxon>Bacillales</taxon>
        <taxon>Bacillaceae</taxon>
        <taxon>Marinococcus</taxon>
    </lineage>
</organism>
<evidence type="ECO:0000259" key="1">
    <source>
        <dbReference type="Pfam" id="PF01243"/>
    </source>
</evidence>
<dbReference type="RefSeq" id="WP_091612521.1">
    <property type="nucleotide sequence ID" value="NZ_FNNC01000002.1"/>
</dbReference>
<evidence type="ECO:0000313" key="3">
    <source>
        <dbReference type="Proteomes" id="UP000199488"/>
    </source>
</evidence>
<gene>
    <name evidence="2" type="ORF">SAMN05421781_1235</name>
</gene>
<protein>
    <submittedName>
        <fullName evidence="2">General stress protein 26</fullName>
    </submittedName>
</protein>
<keyword evidence="3" id="KW-1185">Reference proteome</keyword>
<dbReference type="SUPFAM" id="SSF50475">
    <property type="entry name" value="FMN-binding split barrel"/>
    <property type="match status" value="1"/>
</dbReference>
<dbReference type="Proteomes" id="UP000199488">
    <property type="component" value="Unassembled WGS sequence"/>
</dbReference>
<sequence length="142" mass="16014">MDKNEAKRHALDIIDSNKVGVLATIEGNKPHSRYMTFYNDNFTLLTPTSSKTHKAEEIEKNSNVHILLGYDGEGYGDAFVEISGKAVIRHDQETKKKVWTDSVQSWLGSPDNPEYIVLEIQPESIRLMNSKGDTPEEIDFSS</sequence>
<dbReference type="Gene3D" id="2.30.110.10">
    <property type="entry name" value="Electron Transport, Fmn-binding Protein, Chain A"/>
    <property type="match status" value="1"/>
</dbReference>
<accession>A0A1H2T5W0</accession>
<dbReference type="PANTHER" id="PTHR34818:SF1">
    <property type="entry name" value="PROTEIN BLI-3"/>
    <property type="match status" value="1"/>
</dbReference>
<dbReference type="STRING" id="1122204.SAMN05421781_1235"/>
<feature type="domain" description="Pyridoxamine 5'-phosphate oxidase N-terminal" evidence="1">
    <location>
        <begin position="9"/>
        <end position="128"/>
    </location>
</feature>